<gene>
    <name evidence="3" type="ORF">Bequi_11845</name>
</gene>
<protein>
    <submittedName>
        <fullName evidence="3">Uncharacterized protein</fullName>
    </submittedName>
</protein>
<evidence type="ECO:0000313" key="4">
    <source>
        <dbReference type="Proteomes" id="UP001203761"/>
    </source>
</evidence>
<dbReference type="Proteomes" id="UP001203761">
    <property type="component" value="Unassembled WGS sequence"/>
</dbReference>
<keyword evidence="2" id="KW-0812">Transmembrane</keyword>
<evidence type="ECO:0000313" key="3">
    <source>
        <dbReference type="EMBL" id="MCL6424061.1"/>
    </source>
</evidence>
<evidence type="ECO:0000256" key="2">
    <source>
        <dbReference type="SAM" id="Phobius"/>
    </source>
</evidence>
<keyword evidence="2" id="KW-0472">Membrane</keyword>
<feature type="region of interest" description="Disordered" evidence="1">
    <location>
        <begin position="31"/>
        <end position="50"/>
    </location>
</feature>
<keyword evidence="2" id="KW-1133">Transmembrane helix</keyword>
<comment type="caution">
    <text evidence="3">The sequence shown here is derived from an EMBL/GenBank/DDBJ whole genome shotgun (WGS) entry which is preliminary data.</text>
</comment>
<dbReference type="RefSeq" id="WP_249738143.1">
    <property type="nucleotide sequence ID" value="NZ_JAKNCJ010000008.1"/>
</dbReference>
<organism evidence="3 4">
    <name type="scientific">Brachybacterium equifaecis</name>
    <dbReference type="NCBI Taxonomy" id="2910770"/>
    <lineage>
        <taxon>Bacteria</taxon>
        <taxon>Bacillati</taxon>
        <taxon>Actinomycetota</taxon>
        <taxon>Actinomycetes</taxon>
        <taxon>Micrococcales</taxon>
        <taxon>Dermabacteraceae</taxon>
        <taxon>Brachybacterium</taxon>
    </lineage>
</organism>
<name>A0ABT0R2D5_9MICO</name>
<dbReference type="EMBL" id="JAKNCJ010000008">
    <property type="protein sequence ID" value="MCL6424061.1"/>
    <property type="molecule type" value="Genomic_DNA"/>
</dbReference>
<evidence type="ECO:0000256" key="1">
    <source>
        <dbReference type="SAM" id="MobiDB-lite"/>
    </source>
</evidence>
<sequence length="78" mass="8336">MENIILLTFGLVALVTLGVAVSAMIRRSAAQREAGLDAAPRTPEDRERDRSTGLIWAVIGLIVIGGLLGAYWLMGATR</sequence>
<feature type="transmembrane region" description="Helical" evidence="2">
    <location>
        <begin position="54"/>
        <end position="74"/>
    </location>
</feature>
<proteinExistence type="predicted"/>
<keyword evidence="4" id="KW-1185">Reference proteome</keyword>
<reference evidence="3" key="1">
    <citation type="submission" date="2022-02" db="EMBL/GenBank/DDBJ databases">
        <authorList>
            <person name="Lee M."/>
            <person name="Kim S.-J."/>
            <person name="Jung M.-Y."/>
        </authorList>
    </citation>
    <scope>NUCLEOTIDE SEQUENCE</scope>
    <source>
        <strain evidence="3">JHP9</strain>
    </source>
</reference>
<accession>A0ABT0R2D5</accession>